<dbReference type="SUPFAM" id="SSF53448">
    <property type="entry name" value="Nucleotide-diphospho-sugar transferases"/>
    <property type="match status" value="1"/>
</dbReference>
<organism evidence="3 4">
    <name type="scientific">Parabacteroides distasonis</name>
    <dbReference type="NCBI Taxonomy" id="823"/>
    <lineage>
        <taxon>Bacteria</taxon>
        <taxon>Pseudomonadati</taxon>
        <taxon>Bacteroidota</taxon>
        <taxon>Bacteroidia</taxon>
        <taxon>Bacteroidales</taxon>
        <taxon>Tannerellaceae</taxon>
        <taxon>Parabacteroides</taxon>
    </lineage>
</organism>
<dbReference type="AlphaFoldDB" id="A0A6I2NTU8"/>
<feature type="domain" description="Galactosyltransferase C-terminal" evidence="2">
    <location>
        <begin position="167"/>
        <end position="222"/>
    </location>
</feature>
<proteinExistence type="predicted"/>
<keyword evidence="1" id="KW-0808">Transferase</keyword>
<protein>
    <recommendedName>
        <fullName evidence="2">Galactosyltransferase C-terminal domain-containing protein</fullName>
    </recommendedName>
</protein>
<dbReference type="Pfam" id="PF02709">
    <property type="entry name" value="Glyco_transf_7C"/>
    <property type="match status" value="1"/>
</dbReference>
<evidence type="ECO:0000256" key="1">
    <source>
        <dbReference type="ARBA" id="ARBA00022679"/>
    </source>
</evidence>
<dbReference type="Gene3D" id="3.90.550.10">
    <property type="entry name" value="Spore Coat Polysaccharide Biosynthesis Protein SpsA, Chain A"/>
    <property type="match status" value="1"/>
</dbReference>
<dbReference type="EMBL" id="WKNE01000007">
    <property type="protein sequence ID" value="MRZ55218.1"/>
    <property type="molecule type" value="Genomic_DNA"/>
</dbReference>
<gene>
    <name evidence="3" type="ORF">GKD68_10695</name>
</gene>
<evidence type="ECO:0000259" key="2">
    <source>
        <dbReference type="Pfam" id="PF02709"/>
    </source>
</evidence>
<reference evidence="3 4" key="1">
    <citation type="journal article" date="2019" name="Nat. Med.">
        <title>A library of human gut bacterial isolates paired with longitudinal multiomics data enables mechanistic microbiome research.</title>
        <authorList>
            <person name="Poyet M."/>
            <person name="Groussin M."/>
            <person name="Gibbons S.M."/>
            <person name="Avila-Pacheco J."/>
            <person name="Jiang X."/>
            <person name="Kearney S.M."/>
            <person name="Perrotta A.R."/>
            <person name="Berdy B."/>
            <person name="Zhao S."/>
            <person name="Lieberman T.D."/>
            <person name="Swanson P.K."/>
            <person name="Smith M."/>
            <person name="Roesemann S."/>
            <person name="Alexander J.E."/>
            <person name="Rich S.A."/>
            <person name="Livny J."/>
            <person name="Vlamakis H."/>
            <person name="Clish C."/>
            <person name="Bullock K."/>
            <person name="Deik A."/>
            <person name="Scott J."/>
            <person name="Pierce K.A."/>
            <person name="Xavier R.J."/>
            <person name="Alm E.J."/>
        </authorList>
    </citation>
    <scope>NUCLEOTIDE SEQUENCE [LARGE SCALE GENOMIC DNA]</scope>
    <source>
        <strain evidence="3 4">BIOML-A2</strain>
    </source>
</reference>
<dbReference type="Proteomes" id="UP000432516">
    <property type="component" value="Unassembled WGS sequence"/>
</dbReference>
<dbReference type="RefSeq" id="WP_122370470.1">
    <property type="nucleotide sequence ID" value="NZ_BAABYH010000001.1"/>
</dbReference>
<comment type="caution">
    <text evidence="3">The sequence shown here is derived from an EMBL/GenBank/DDBJ whole genome shotgun (WGS) entry which is preliminary data.</text>
</comment>
<evidence type="ECO:0000313" key="4">
    <source>
        <dbReference type="Proteomes" id="UP000432516"/>
    </source>
</evidence>
<sequence length="249" mass="29239">MRKHFLEDITFLIPVRIDSIIRLENLLLSIDNITNYYHVKIIVLEATKYNNGILEKLIKRKVSYLFYQDHDDIFHKTKYINILSQEASTKYIAIWDADVILNHTQIIDCYSNLLSGKFDLAYPYNGTFLDMSYIIRSYYMVNKKISILDNNKEKMNLLYQASGNIGAVGGAFIIDLNKFNEIGKMNEEFYGWGLEDGEFYYRSINNKLKIYRSNGPLYHLTHPRDLNGKFHSYFQTTKSKCELLKTIES</sequence>
<dbReference type="InterPro" id="IPR027791">
    <property type="entry name" value="Galactosyl_T_C"/>
</dbReference>
<dbReference type="InterPro" id="IPR029044">
    <property type="entry name" value="Nucleotide-diphossugar_trans"/>
</dbReference>
<name>A0A6I2NTU8_PARDI</name>
<accession>A0A6I2NTU8</accession>
<evidence type="ECO:0000313" key="3">
    <source>
        <dbReference type="EMBL" id="MRZ55218.1"/>
    </source>
</evidence>
<dbReference type="GO" id="GO:0016740">
    <property type="term" value="F:transferase activity"/>
    <property type="evidence" value="ECO:0007669"/>
    <property type="project" value="UniProtKB-KW"/>
</dbReference>